<reference evidence="1 2" key="1">
    <citation type="journal article" date="2024" name="Int. J. Syst. Evol. Microbiol.">
        <title>Virgibacillus tibetensis sp. nov., isolated from salt lake on the Tibetan Plateau of China.</title>
        <authorList>
            <person name="Phurbu D."/>
            <person name="Liu Z.-X."/>
            <person name="Wang R."/>
            <person name="Zheng Y.-Y."/>
            <person name="Liu H.-C."/>
            <person name="Zhou Y.-G."/>
            <person name="Yu Y.-J."/>
            <person name="Li A.-H."/>
        </authorList>
    </citation>
    <scope>NUCLEOTIDE SEQUENCE [LARGE SCALE GENOMIC DNA]</scope>
    <source>
        <strain evidence="1 2">C22-A2</strain>
    </source>
</reference>
<dbReference type="Proteomes" id="UP001335737">
    <property type="component" value="Unassembled WGS sequence"/>
</dbReference>
<accession>A0ABU6KAN2</accession>
<comment type="caution">
    <text evidence="1">The sequence shown here is derived from an EMBL/GenBank/DDBJ whole genome shotgun (WGS) entry which is preliminary data.</text>
</comment>
<sequence>MNSSTPTAIIKFNVIHIKVQPGDTVLSIVEELNEDTLDSLDISQLISDFKMINPNSDPYNLQAHHYYYFPLYTDTNK</sequence>
<evidence type="ECO:0000313" key="2">
    <source>
        <dbReference type="Proteomes" id="UP001335737"/>
    </source>
</evidence>
<proteinExistence type="predicted"/>
<gene>
    <name evidence="1" type="ORF">QGM71_01870</name>
</gene>
<keyword evidence="2" id="KW-1185">Reference proteome</keyword>
<name>A0ABU6KAN2_9BACI</name>
<evidence type="ECO:0008006" key="3">
    <source>
        <dbReference type="Google" id="ProtNLM"/>
    </source>
</evidence>
<dbReference type="EMBL" id="JARZFX010000001">
    <property type="protein sequence ID" value="MEC5422240.1"/>
    <property type="molecule type" value="Genomic_DNA"/>
</dbReference>
<organism evidence="1 2">
    <name type="scientific">Virgibacillus tibetensis</name>
    <dbReference type="NCBI Taxonomy" id="3042313"/>
    <lineage>
        <taxon>Bacteria</taxon>
        <taxon>Bacillati</taxon>
        <taxon>Bacillota</taxon>
        <taxon>Bacilli</taxon>
        <taxon>Bacillales</taxon>
        <taxon>Bacillaceae</taxon>
        <taxon>Virgibacillus</taxon>
    </lineage>
</organism>
<protein>
    <recommendedName>
        <fullName evidence="3">LysM domain-containing protein</fullName>
    </recommendedName>
</protein>
<evidence type="ECO:0000313" key="1">
    <source>
        <dbReference type="EMBL" id="MEC5422240.1"/>
    </source>
</evidence>